<dbReference type="SUPFAM" id="SSF58104">
    <property type="entry name" value="Methyl-accepting chemotaxis protein (MCP) signaling domain"/>
    <property type="match status" value="1"/>
</dbReference>
<evidence type="ECO:0000259" key="3">
    <source>
        <dbReference type="PROSITE" id="PS50111"/>
    </source>
</evidence>
<evidence type="ECO:0000256" key="1">
    <source>
        <dbReference type="ARBA" id="ARBA00023224"/>
    </source>
</evidence>
<dbReference type="PROSITE" id="PS50112">
    <property type="entry name" value="PAS"/>
    <property type="match status" value="1"/>
</dbReference>
<dbReference type="SMART" id="SM00086">
    <property type="entry name" value="PAC"/>
    <property type="match status" value="2"/>
</dbReference>
<evidence type="ECO:0000259" key="4">
    <source>
        <dbReference type="PROSITE" id="PS50112"/>
    </source>
</evidence>
<evidence type="ECO:0000313" key="7">
    <source>
        <dbReference type="Proteomes" id="UP001169862"/>
    </source>
</evidence>
<dbReference type="RefSeq" id="WP_303549848.1">
    <property type="nucleotide sequence ID" value="NZ_JAUOPG010000004.1"/>
</dbReference>
<feature type="domain" description="PAC" evidence="5">
    <location>
        <begin position="211"/>
        <end position="263"/>
    </location>
</feature>
<dbReference type="PROSITE" id="PS50111">
    <property type="entry name" value="CHEMOTAXIS_TRANSDUC_2"/>
    <property type="match status" value="1"/>
</dbReference>
<comment type="caution">
    <text evidence="6">The sequence shown here is derived from an EMBL/GenBank/DDBJ whole genome shotgun (WGS) entry which is preliminary data.</text>
</comment>
<reference evidence="6" key="1">
    <citation type="submission" date="2023-07" db="EMBL/GenBank/DDBJ databases">
        <title>Genome content predicts the carbon catabolic preferences of heterotrophic bacteria.</title>
        <authorList>
            <person name="Gralka M."/>
        </authorList>
    </citation>
    <scope>NUCLEOTIDE SEQUENCE</scope>
    <source>
        <strain evidence="6">I2M16</strain>
    </source>
</reference>
<dbReference type="Proteomes" id="UP001169862">
    <property type="component" value="Unassembled WGS sequence"/>
</dbReference>
<dbReference type="Gene3D" id="3.30.450.20">
    <property type="entry name" value="PAS domain"/>
    <property type="match status" value="2"/>
</dbReference>
<dbReference type="PANTHER" id="PTHR24422">
    <property type="entry name" value="CHEMOTAXIS PROTEIN METHYLTRANSFERASE"/>
    <property type="match status" value="1"/>
</dbReference>
<dbReference type="Pfam" id="PF08447">
    <property type="entry name" value="PAS_3"/>
    <property type="match status" value="1"/>
</dbReference>
<dbReference type="EMBL" id="JAUOPG010000004">
    <property type="protein sequence ID" value="MDO6453557.1"/>
    <property type="molecule type" value="Genomic_DNA"/>
</dbReference>
<dbReference type="CDD" id="cd00130">
    <property type="entry name" value="PAS"/>
    <property type="match status" value="2"/>
</dbReference>
<dbReference type="SMART" id="SM00091">
    <property type="entry name" value="PAS"/>
    <property type="match status" value="2"/>
</dbReference>
<organism evidence="6 7">
    <name type="scientific">Neptunomonas phycophila</name>
    <dbReference type="NCBI Taxonomy" id="1572645"/>
    <lineage>
        <taxon>Bacteria</taxon>
        <taxon>Pseudomonadati</taxon>
        <taxon>Pseudomonadota</taxon>
        <taxon>Gammaproteobacteria</taxon>
        <taxon>Oceanospirillales</taxon>
        <taxon>Oceanospirillaceae</taxon>
        <taxon>Neptunomonas</taxon>
    </lineage>
</organism>
<dbReference type="GO" id="GO:0006935">
    <property type="term" value="P:chemotaxis"/>
    <property type="evidence" value="ECO:0007669"/>
    <property type="project" value="InterPro"/>
</dbReference>
<dbReference type="SUPFAM" id="SSF55785">
    <property type="entry name" value="PYP-like sensor domain (PAS domain)"/>
    <property type="match status" value="2"/>
</dbReference>
<sequence>MFNRRLKEQFNSTVNELDALKSFSDAIMGNIAVIEFNPDGTIITANDIFLKAVGYELDEIVGQHHRIFCSATFSSSPEYKEFWERLGQGSKEGGIFLRRNKQNEDLWLEATYFPVMADGKVLKVIKFASDVTADKTSLNTQLATQDAINRSMAVIEFTPKGEIITANANFEAAVGYSLSEIQGRHHEMFCFDEFYRDNPDFWKELANGEFKSGQFKRKQKSGQTIWLEATYNPIYDAKGRVIKVVKFASDITARVEQQASIREAAQVAYETSETTTTAAAHGGETLRKSVDISAGIEREVEKSSNLIDSLNQQSHEISKIVTTISSIADQTNLLALNAAIEAARAGDHGRGFAVVADEVRQLAARTSTSTVEVENMVKQNSDLTSKARNSMTKVKEQVNNSNQLVNEAHGLITDIQGGARHVAKTVEKLLGVQG</sequence>
<dbReference type="Pfam" id="PF00015">
    <property type="entry name" value="MCPsignal"/>
    <property type="match status" value="1"/>
</dbReference>
<name>A0AAW7XHB4_9GAMM</name>
<dbReference type="InterPro" id="IPR035965">
    <property type="entry name" value="PAS-like_dom_sf"/>
</dbReference>
<dbReference type="InterPro" id="IPR000700">
    <property type="entry name" value="PAS-assoc_C"/>
</dbReference>
<dbReference type="InterPro" id="IPR013655">
    <property type="entry name" value="PAS_fold_3"/>
</dbReference>
<dbReference type="Gene3D" id="1.10.287.950">
    <property type="entry name" value="Methyl-accepting chemotaxis protein"/>
    <property type="match status" value="1"/>
</dbReference>
<proteinExistence type="predicted"/>
<feature type="domain" description="PAS" evidence="4">
    <location>
        <begin position="33"/>
        <end position="63"/>
    </location>
</feature>
<evidence type="ECO:0000256" key="2">
    <source>
        <dbReference type="PROSITE-ProRule" id="PRU00284"/>
    </source>
</evidence>
<dbReference type="GO" id="GO:0016020">
    <property type="term" value="C:membrane"/>
    <property type="evidence" value="ECO:0007669"/>
    <property type="project" value="InterPro"/>
</dbReference>
<dbReference type="AlphaFoldDB" id="A0AAW7XHB4"/>
<accession>A0AAW7XHB4</accession>
<evidence type="ECO:0000313" key="6">
    <source>
        <dbReference type="EMBL" id="MDO6453557.1"/>
    </source>
</evidence>
<dbReference type="SMART" id="SM00283">
    <property type="entry name" value="MA"/>
    <property type="match status" value="1"/>
</dbReference>
<dbReference type="PROSITE" id="PS50113">
    <property type="entry name" value="PAC"/>
    <property type="match status" value="1"/>
</dbReference>
<dbReference type="NCBIfam" id="TIGR00229">
    <property type="entry name" value="sensory_box"/>
    <property type="match status" value="2"/>
</dbReference>
<dbReference type="InterPro" id="IPR004089">
    <property type="entry name" value="MCPsignal_dom"/>
</dbReference>
<evidence type="ECO:0000259" key="5">
    <source>
        <dbReference type="PROSITE" id="PS50113"/>
    </source>
</evidence>
<gene>
    <name evidence="6" type="ORF">Q4490_08265</name>
</gene>
<dbReference type="GO" id="GO:0004888">
    <property type="term" value="F:transmembrane signaling receptor activity"/>
    <property type="evidence" value="ECO:0007669"/>
    <property type="project" value="InterPro"/>
</dbReference>
<keyword evidence="1 2" id="KW-0807">Transducer</keyword>
<dbReference type="PRINTS" id="PR00260">
    <property type="entry name" value="CHEMTRNSDUCR"/>
</dbReference>
<protein>
    <submittedName>
        <fullName evidence="6">PAS domain-containing methyl-accepting chemotaxis protein</fullName>
    </submittedName>
</protein>
<dbReference type="InterPro" id="IPR050903">
    <property type="entry name" value="Bact_Chemotaxis_MeTrfase"/>
</dbReference>
<dbReference type="InterPro" id="IPR001610">
    <property type="entry name" value="PAC"/>
</dbReference>
<dbReference type="GO" id="GO:0007165">
    <property type="term" value="P:signal transduction"/>
    <property type="evidence" value="ECO:0007669"/>
    <property type="project" value="UniProtKB-KW"/>
</dbReference>
<dbReference type="Pfam" id="PF13426">
    <property type="entry name" value="PAS_9"/>
    <property type="match status" value="1"/>
</dbReference>
<feature type="domain" description="Methyl-accepting transducer" evidence="3">
    <location>
        <begin position="260"/>
        <end position="434"/>
    </location>
</feature>
<dbReference type="InterPro" id="IPR000014">
    <property type="entry name" value="PAS"/>
</dbReference>
<dbReference type="PANTHER" id="PTHR24422:SF10">
    <property type="entry name" value="CHEMOTAXIS PROTEIN METHYLTRANSFERASE 2"/>
    <property type="match status" value="1"/>
</dbReference>
<dbReference type="InterPro" id="IPR004090">
    <property type="entry name" value="Chemotax_Me-accpt_rcpt"/>
</dbReference>